<evidence type="ECO:0000256" key="1">
    <source>
        <dbReference type="ARBA" id="ARBA00023015"/>
    </source>
</evidence>
<evidence type="ECO:0000313" key="5">
    <source>
        <dbReference type="EMBL" id="RFM26402.1"/>
    </source>
</evidence>
<dbReference type="InterPro" id="IPR002577">
    <property type="entry name" value="HTH_HxlR"/>
</dbReference>
<dbReference type="PANTHER" id="PTHR33204">
    <property type="entry name" value="TRANSCRIPTIONAL REGULATOR, MARR FAMILY"/>
    <property type="match status" value="1"/>
</dbReference>
<gene>
    <name evidence="5" type="ORF">DXN05_19425</name>
</gene>
<evidence type="ECO:0000313" key="6">
    <source>
        <dbReference type="Proteomes" id="UP000261284"/>
    </source>
</evidence>
<keyword evidence="6" id="KW-1185">Reference proteome</keyword>
<sequence>MATRKVNSTYTRNEQSLFECDLSYAINKIGGRWKLQILSMLENRTLRFTALKKEFAFMSERMLTLQLRALEQDGLVKRTVYAEVPPRVEYELTNTAMELWPILNQLSQWGSKQRSSHREL</sequence>
<dbReference type="GO" id="GO:0003677">
    <property type="term" value="F:DNA binding"/>
    <property type="evidence" value="ECO:0007669"/>
    <property type="project" value="UniProtKB-KW"/>
</dbReference>
<keyword evidence="2" id="KW-0238">DNA-binding</keyword>
<protein>
    <submittedName>
        <fullName evidence="5">Transcriptional regulator</fullName>
    </submittedName>
</protein>
<evidence type="ECO:0000256" key="2">
    <source>
        <dbReference type="ARBA" id="ARBA00023125"/>
    </source>
</evidence>
<dbReference type="SUPFAM" id="SSF46785">
    <property type="entry name" value="Winged helix' DNA-binding domain"/>
    <property type="match status" value="1"/>
</dbReference>
<dbReference type="PANTHER" id="PTHR33204:SF29">
    <property type="entry name" value="TRANSCRIPTIONAL REGULATOR"/>
    <property type="match status" value="1"/>
</dbReference>
<dbReference type="InterPro" id="IPR036390">
    <property type="entry name" value="WH_DNA-bd_sf"/>
</dbReference>
<dbReference type="Pfam" id="PF01638">
    <property type="entry name" value="HxlR"/>
    <property type="match status" value="1"/>
</dbReference>
<comment type="caution">
    <text evidence="5">The sequence shown here is derived from an EMBL/GenBank/DDBJ whole genome shotgun (WGS) entry which is preliminary data.</text>
</comment>
<proteinExistence type="predicted"/>
<accession>A0A3E1NEW2</accession>
<keyword evidence="3" id="KW-0804">Transcription</keyword>
<dbReference type="InterPro" id="IPR036388">
    <property type="entry name" value="WH-like_DNA-bd_sf"/>
</dbReference>
<dbReference type="EMBL" id="QTJU01000009">
    <property type="protein sequence ID" value="RFM26402.1"/>
    <property type="molecule type" value="Genomic_DNA"/>
</dbReference>
<name>A0A3E1NEW2_9BACT</name>
<feature type="domain" description="HTH hxlR-type" evidence="4">
    <location>
        <begin position="20"/>
        <end position="118"/>
    </location>
</feature>
<evidence type="ECO:0000256" key="3">
    <source>
        <dbReference type="ARBA" id="ARBA00023163"/>
    </source>
</evidence>
<reference evidence="5 6" key="1">
    <citation type="submission" date="2018-08" db="EMBL/GenBank/DDBJ databases">
        <title>Chitinophagaceae sp. K23C18032701, a novel bacterium isolated from forest soil.</title>
        <authorList>
            <person name="Wang C."/>
        </authorList>
    </citation>
    <scope>NUCLEOTIDE SEQUENCE [LARGE SCALE GENOMIC DNA]</scope>
    <source>
        <strain evidence="5 6">K23C18032701</strain>
    </source>
</reference>
<keyword evidence="1" id="KW-0805">Transcription regulation</keyword>
<dbReference type="OrthoDB" id="9797599at2"/>
<dbReference type="PROSITE" id="PS51118">
    <property type="entry name" value="HTH_HXLR"/>
    <property type="match status" value="1"/>
</dbReference>
<organism evidence="5 6">
    <name type="scientific">Deminuibacter soli</name>
    <dbReference type="NCBI Taxonomy" id="2291815"/>
    <lineage>
        <taxon>Bacteria</taxon>
        <taxon>Pseudomonadati</taxon>
        <taxon>Bacteroidota</taxon>
        <taxon>Chitinophagia</taxon>
        <taxon>Chitinophagales</taxon>
        <taxon>Chitinophagaceae</taxon>
        <taxon>Deminuibacter</taxon>
    </lineage>
</organism>
<dbReference type="AlphaFoldDB" id="A0A3E1NEW2"/>
<dbReference type="RefSeq" id="WP_116848955.1">
    <property type="nucleotide sequence ID" value="NZ_QTJU01000009.1"/>
</dbReference>
<dbReference type="Gene3D" id="1.10.10.10">
    <property type="entry name" value="Winged helix-like DNA-binding domain superfamily/Winged helix DNA-binding domain"/>
    <property type="match status" value="1"/>
</dbReference>
<dbReference type="Proteomes" id="UP000261284">
    <property type="component" value="Unassembled WGS sequence"/>
</dbReference>
<evidence type="ECO:0000259" key="4">
    <source>
        <dbReference type="PROSITE" id="PS51118"/>
    </source>
</evidence>